<organism evidence="1 2">
    <name type="scientific">Pleurodeles waltl</name>
    <name type="common">Iberian ribbed newt</name>
    <dbReference type="NCBI Taxonomy" id="8319"/>
    <lineage>
        <taxon>Eukaryota</taxon>
        <taxon>Metazoa</taxon>
        <taxon>Chordata</taxon>
        <taxon>Craniata</taxon>
        <taxon>Vertebrata</taxon>
        <taxon>Euteleostomi</taxon>
        <taxon>Amphibia</taxon>
        <taxon>Batrachia</taxon>
        <taxon>Caudata</taxon>
        <taxon>Salamandroidea</taxon>
        <taxon>Salamandridae</taxon>
        <taxon>Pleurodelinae</taxon>
        <taxon>Pleurodeles</taxon>
    </lineage>
</organism>
<gene>
    <name evidence="1" type="ORF">NDU88_011358</name>
</gene>
<reference evidence="1" key="1">
    <citation type="journal article" date="2022" name="bioRxiv">
        <title>Sequencing and chromosome-scale assembly of the giantPleurodeles waltlgenome.</title>
        <authorList>
            <person name="Brown T."/>
            <person name="Elewa A."/>
            <person name="Iarovenko S."/>
            <person name="Subramanian E."/>
            <person name="Araus A.J."/>
            <person name="Petzold A."/>
            <person name="Susuki M."/>
            <person name="Suzuki K.-i.T."/>
            <person name="Hayashi T."/>
            <person name="Toyoda A."/>
            <person name="Oliveira C."/>
            <person name="Osipova E."/>
            <person name="Leigh N.D."/>
            <person name="Simon A."/>
            <person name="Yun M.H."/>
        </authorList>
    </citation>
    <scope>NUCLEOTIDE SEQUENCE</scope>
    <source>
        <strain evidence="1">20211129_DDA</strain>
        <tissue evidence="1">Liver</tissue>
    </source>
</reference>
<sequence length="98" mass="10760">MKCARAQMLTEAYASSVLGTRSFWGYCGLGSRVPPQAAATCFPDEHYFAYRVVFLMIFELSDPATDRLLLVTERCLFSGHDGYGRANGVGLAFTHISA</sequence>
<keyword evidence="2" id="KW-1185">Reference proteome</keyword>
<dbReference type="EMBL" id="JANPWB010000011">
    <property type="protein sequence ID" value="KAJ1133058.1"/>
    <property type="molecule type" value="Genomic_DNA"/>
</dbReference>
<dbReference type="Proteomes" id="UP001066276">
    <property type="component" value="Chromosome 7"/>
</dbReference>
<proteinExistence type="predicted"/>
<name>A0AAV7PXZ8_PLEWA</name>
<dbReference type="AlphaFoldDB" id="A0AAV7PXZ8"/>
<comment type="caution">
    <text evidence="1">The sequence shown here is derived from an EMBL/GenBank/DDBJ whole genome shotgun (WGS) entry which is preliminary data.</text>
</comment>
<protein>
    <submittedName>
        <fullName evidence="1">Uncharacterized protein</fullName>
    </submittedName>
</protein>
<evidence type="ECO:0000313" key="1">
    <source>
        <dbReference type="EMBL" id="KAJ1133058.1"/>
    </source>
</evidence>
<accession>A0AAV7PXZ8</accession>
<evidence type="ECO:0000313" key="2">
    <source>
        <dbReference type="Proteomes" id="UP001066276"/>
    </source>
</evidence>